<dbReference type="PROSITE" id="PS50157">
    <property type="entry name" value="ZINC_FINGER_C2H2_2"/>
    <property type="match status" value="11"/>
</dbReference>
<feature type="domain" description="C2H2-type" evidence="12">
    <location>
        <begin position="571"/>
        <end position="598"/>
    </location>
</feature>
<dbReference type="Proteomes" id="UP001148838">
    <property type="component" value="Unassembled WGS sequence"/>
</dbReference>
<feature type="domain" description="C2H2-type" evidence="12">
    <location>
        <begin position="515"/>
        <end position="542"/>
    </location>
</feature>
<evidence type="ECO:0000259" key="12">
    <source>
        <dbReference type="PROSITE" id="PS50157"/>
    </source>
</evidence>
<keyword evidence="7" id="KW-0805">Transcription regulation</keyword>
<evidence type="ECO:0000256" key="11">
    <source>
        <dbReference type="PROSITE-ProRule" id="PRU00042"/>
    </source>
</evidence>
<sequence length="896" mass="101925">METLYDTYDKKFPELLRNNRHHRARTEIANLLRNRGWEVYEEIHCVSEDDSHRRVDIIAINRRTQKAMVLDPTICFERDTNQALQINDDKRAKYVPCLPYLSEKYGISLYNWDVTGFLFGARGCLPKFASAMDVIKTEPKFDPLAVESCGNAQIDQGNASSAEGNLLIPHNFQTALGNPKLSCSPNHEVKIEEASEAVAFPVVKCESEREQFGMVAEEEDSKLEVMKQEYKCITERESHDEDWIQSSSCLPEACASIPEASDTYECDFCEKEEHRLRVFENKVLRKIFGAKRDEVTGEWRKLHNAELHALYSSPDIIRNIKSRRLRRAGHVARKGEFRNAYRVLMNTKEDEVLQVKHTIPETTHLSEISTCGRVFNSQIHEQFLEIRKDLQPDSHNHRGVFTNTCNATAKESTTFDNLSPGLFTYTDGTAFKCNIRGMCFSDKQQLKTHTREHTVEKPLTCNLCGKSFTRAGNLRIHIEHHSVKKPLKCDFCEKPFSRSDSLRAHVLMHTGKQPFKCEVCSKHFSRPRNLKQHMRRHSGEKPFKCDFCDVGFADSGTLKYHIRSHTGEKPFKCESCGKCFTVPKTLRAHINKNVGKCSADFHVPRPYKRRHVEKTFKCDICGKYFSSAPSLGVHMRKHTCEKAYQCEMCGRCFSEASSLKDHFRTHTGEKPYRCLTCGKSFSKSASLALHVRTHTGVKPFKCKDCGKCFSGSGSLVAHKRTHTGEKPFKCDICGKCFSMSQSLTVHVRTHTGDKPFQFAMDVIKTEPELDPLAVESCDISGIVQGNAPSAEHNLPATMVDQPFVDMHGCPIVVKTVRRRLKASGLISAKPATDLPLWSNGQRVWPRNQVARTCPVSIYAHLMDVKEFGEGEGNDVYFILLVYFTTLYQHLGYLASE</sequence>
<evidence type="ECO:0000313" key="13">
    <source>
        <dbReference type="EMBL" id="KAJ4425863.1"/>
    </source>
</evidence>
<dbReference type="InterPro" id="IPR013087">
    <property type="entry name" value="Znf_C2H2_type"/>
</dbReference>
<organism evidence="13 14">
    <name type="scientific">Periplaneta americana</name>
    <name type="common">American cockroach</name>
    <name type="synonym">Blatta americana</name>
    <dbReference type="NCBI Taxonomy" id="6978"/>
    <lineage>
        <taxon>Eukaryota</taxon>
        <taxon>Metazoa</taxon>
        <taxon>Ecdysozoa</taxon>
        <taxon>Arthropoda</taxon>
        <taxon>Hexapoda</taxon>
        <taxon>Insecta</taxon>
        <taxon>Pterygota</taxon>
        <taxon>Neoptera</taxon>
        <taxon>Polyneoptera</taxon>
        <taxon>Dictyoptera</taxon>
        <taxon>Blattodea</taxon>
        <taxon>Blattoidea</taxon>
        <taxon>Blattidae</taxon>
        <taxon>Blattinae</taxon>
        <taxon>Periplaneta</taxon>
    </lineage>
</organism>
<keyword evidence="8" id="KW-0238">DNA-binding</keyword>
<comment type="similarity">
    <text evidence="2">Belongs to the krueppel C2H2-type zinc-finger protein family.</text>
</comment>
<dbReference type="PANTHER" id="PTHR24393">
    <property type="entry name" value="ZINC FINGER PROTEIN"/>
    <property type="match status" value="1"/>
</dbReference>
<evidence type="ECO:0000256" key="3">
    <source>
        <dbReference type="ARBA" id="ARBA00022723"/>
    </source>
</evidence>
<name>A0ABQ8RVW2_PERAM</name>
<dbReference type="EMBL" id="JAJSOF020000041">
    <property type="protein sequence ID" value="KAJ4425863.1"/>
    <property type="molecule type" value="Genomic_DNA"/>
</dbReference>
<comment type="subcellular location">
    <subcellularLocation>
        <location evidence="1">Nucleus</location>
    </subcellularLocation>
</comment>
<dbReference type="Pfam" id="PF00096">
    <property type="entry name" value="zf-C2H2"/>
    <property type="match status" value="10"/>
</dbReference>
<dbReference type="PANTHER" id="PTHR24393:SF15">
    <property type="entry name" value="IP01243P-RELATED"/>
    <property type="match status" value="1"/>
</dbReference>
<feature type="domain" description="C2H2-type" evidence="12">
    <location>
        <begin position="616"/>
        <end position="643"/>
    </location>
</feature>
<evidence type="ECO:0000256" key="2">
    <source>
        <dbReference type="ARBA" id="ARBA00006991"/>
    </source>
</evidence>
<feature type="domain" description="C2H2-type" evidence="12">
    <location>
        <begin position="543"/>
        <end position="570"/>
    </location>
</feature>
<feature type="domain" description="C2H2-type" evidence="12">
    <location>
        <begin position="487"/>
        <end position="514"/>
    </location>
</feature>
<feature type="domain" description="C2H2-type" evidence="12">
    <location>
        <begin position="459"/>
        <end position="486"/>
    </location>
</feature>
<proteinExistence type="inferred from homology"/>
<gene>
    <name evidence="13" type="ORF">ANN_27489</name>
</gene>
<dbReference type="SMART" id="SM00355">
    <property type="entry name" value="ZnF_C2H2"/>
    <property type="match status" value="11"/>
</dbReference>
<dbReference type="PROSITE" id="PS00028">
    <property type="entry name" value="ZINC_FINGER_C2H2_1"/>
    <property type="match status" value="9"/>
</dbReference>
<evidence type="ECO:0000256" key="4">
    <source>
        <dbReference type="ARBA" id="ARBA00022737"/>
    </source>
</evidence>
<evidence type="ECO:0000256" key="8">
    <source>
        <dbReference type="ARBA" id="ARBA00023125"/>
    </source>
</evidence>
<feature type="domain" description="C2H2-type" evidence="12">
    <location>
        <begin position="728"/>
        <end position="755"/>
    </location>
</feature>
<keyword evidence="10" id="KW-0539">Nucleus</keyword>
<feature type="domain" description="C2H2-type" evidence="12">
    <location>
        <begin position="700"/>
        <end position="727"/>
    </location>
</feature>
<dbReference type="InterPro" id="IPR036236">
    <property type="entry name" value="Znf_C2H2_sf"/>
</dbReference>
<feature type="domain" description="C2H2-type" evidence="12">
    <location>
        <begin position="672"/>
        <end position="699"/>
    </location>
</feature>
<feature type="domain" description="C2H2-type" evidence="12">
    <location>
        <begin position="431"/>
        <end position="458"/>
    </location>
</feature>
<evidence type="ECO:0000256" key="10">
    <source>
        <dbReference type="ARBA" id="ARBA00023242"/>
    </source>
</evidence>
<protein>
    <recommendedName>
        <fullName evidence="12">C2H2-type domain-containing protein</fullName>
    </recommendedName>
</protein>
<keyword evidence="6" id="KW-0862">Zinc</keyword>
<keyword evidence="3" id="KW-0479">Metal-binding</keyword>
<keyword evidence="14" id="KW-1185">Reference proteome</keyword>
<evidence type="ECO:0000256" key="6">
    <source>
        <dbReference type="ARBA" id="ARBA00022833"/>
    </source>
</evidence>
<keyword evidence="9" id="KW-0804">Transcription</keyword>
<comment type="caution">
    <text evidence="13">The sequence shown here is derived from an EMBL/GenBank/DDBJ whole genome shotgun (WGS) entry which is preliminary data.</text>
</comment>
<evidence type="ECO:0000256" key="1">
    <source>
        <dbReference type="ARBA" id="ARBA00004123"/>
    </source>
</evidence>
<evidence type="ECO:0000256" key="5">
    <source>
        <dbReference type="ARBA" id="ARBA00022771"/>
    </source>
</evidence>
<evidence type="ECO:0000256" key="7">
    <source>
        <dbReference type="ARBA" id="ARBA00023015"/>
    </source>
</evidence>
<evidence type="ECO:0000256" key="9">
    <source>
        <dbReference type="ARBA" id="ARBA00023163"/>
    </source>
</evidence>
<reference evidence="13 14" key="1">
    <citation type="journal article" date="2022" name="Allergy">
        <title>Genome assembly and annotation of Periplaneta americana reveal a comprehensive cockroach allergen profile.</title>
        <authorList>
            <person name="Wang L."/>
            <person name="Xiong Q."/>
            <person name="Saelim N."/>
            <person name="Wang L."/>
            <person name="Nong W."/>
            <person name="Wan A.T."/>
            <person name="Shi M."/>
            <person name="Liu X."/>
            <person name="Cao Q."/>
            <person name="Hui J.H.L."/>
            <person name="Sookrung N."/>
            <person name="Leung T.F."/>
            <person name="Tungtrongchitr A."/>
            <person name="Tsui S.K.W."/>
        </authorList>
    </citation>
    <scope>NUCLEOTIDE SEQUENCE [LARGE SCALE GENOMIC DNA]</scope>
    <source>
        <strain evidence="13">PWHHKU_190912</strain>
    </source>
</reference>
<dbReference type="SUPFAM" id="SSF57667">
    <property type="entry name" value="beta-beta-alpha zinc fingers"/>
    <property type="match status" value="6"/>
</dbReference>
<keyword evidence="5 11" id="KW-0863">Zinc-finger</keyword>
<dbReference type="Gene3D" id="3.30.160.60">
    <property type="entry name" value="Classic Zinc Finger"/>
    <property type="match status" value="11"/>
</dbReference>
<feature type="domain" description="C2H2-type" evidence="12">
    <location>
        <begin position="644"/>
        <end position="671"/>
    </location>
</feature>
<evidence type="ECO:0000313" key="14">
    <source>
        <dbReference type="Proteomes" id="UP001148838"/>
    </source>
</evidence>
<accession>A0ABQ8RVW2</accession>
<keyword evidence="4" id="KW-0677">Repeat</keyword>